<sequence length="478" mass="54041">MSELRLKLHKRQSDAFLSQATEILYGGAAGGGKSHLMRVVGLLLCMAVAGLQVYLFRRVSDDLRKNHLEGVSGLRAMLSPLMQSGHVKFNDSKGIFEFWNGAKIYLCHCQHEKDMYKYQGAEIHVLLMDELTLFTESIYRFLRGRVRLGGLKVPQEYRHKLPLILCGSNPGNIGHAWVKAMFVDYAPPMEIRRTPEAEGGMLRQYIPARLSDNPTLLENDPQYESRLAGLGSPSLVAAMKNGDWDIVDGAYFAEFARERHVLKPFSLPVHWPRIMAHDWGYAKPFCVLWGAVSDGTFRLPDSGKLLPKNAIVVYREWYGSTGEPNVGLRLPAGEIASGIKRMSRDERFAQMVADPAIFASNGGESQAETMQKAGVQFWPADNKRVAGWQQVHLRLQGTAASEGEPLLYFFDTCRDLIRTLPALQHDKHNPEDVDSDMEDHAPDTLRYLCMTRVLSPPPKEQRHERPEWLRWMQPIKTG</sequence>
<proteinExistence type="predicted"/>
<keyword evidence="3" id="KW-1185">Reference proteome</keyword>
<reference evidence="3" key="1">
    <citation type="submission" date="2016-05" db="EMBL/GenBank/DDBJ databases">
        <title>Draft genome of Corynebacterium afermentans subsp. afermentans LCDC 88199T.</title>
        <authorList>
            <person name="Bernier A.-M."/>
            <person name="Bernard K."/>
        </authorList>
    </citation>
    <scope>NUCLEOTIDE SEQUENCE [LARGE SCALE GENOMIC DNA]</scope>
    <source>
        <strain evidence="3">NML02-A-017</strain>
    </source>
</reference>
<gene>
    <name evidence="2" type="ORF">A7P95_07290</name>
</gene>
<organism evidence="2 3">
    <name type="scientific">Eikenella longinqua</name>
    <dbReference type="NCBI Taxonomy" id="1795827"/>
    <lineage>
        <taxon>Bacteria</taxon>
        <taxon>Pseudomonadati</taxon>
        <taxon>Pseudomonadota</taxon>
        <taxon>Betaproteobacteria</taxon>
        <taxon>Neisseriales</taxon>
        <taxon>Neisseriaceae</taxon>
        <taxon>Eikenella</taxon>
    </lineage>
</organism>
<dbReference type="EMBL" id="LXSL01000026">
    <property type="protein sequence ID" value="OAM27036.1"/>
    <property type="molecule type" value="Genomic_DNA"/>
</dbReference>
<dbReference type="STRING" id="1795827.A7P95_07290"/>
<keyword evidence="1" id="KW-0472">Membrane</keyword>
<comment type="caution">
    <text evidence="2">The sequence shown here is derived from an EMBL/GenBank/DDBJ whole genome shotgun (WGS) entry which is preliminary data.</text>
</comment>
<feature type="transmembrane region" description="Helical" evidence="1">
    <location>
        <begin position="36"/>
        <end position="56"/>
    </location>
</feature>
<dbReference type="Proteomes" id="UP000077885">
    <property type="component" value="Unassembled WGS sequence"/>
</dbReference>
<accession>A0A1A9RWU2</accession>
<evidence type="ECO:0000256" key="1">
    <source>
        <dbReference type="SAM" id="Phobius"/>
    </source>
</evidence>
<keyword evidence="1" id="KW-0812">Transmembrane</keyword>
<evidence type="ECO:0000313" key="3">
    <source>
        <dbReference type="Proteomes" id="UP000077885"/>
    </source>
</evidence>
<evidence type="ECO:0008006" key="4">
    <source>
        <dbReference type="Google" id="ProtNLM"/>
    </source>
</evidence>
<evidence type="ECO:0000313" key="2">
    <source>
        <dbReference type="EMBL" id="OAM27036.1"/>
    </source>
</evidence>
<dbReference type="InterPro" id="IPR027417">
    <property type="entry name" value="P-loop_NTPase"/>
</dbReference>
<keyword evidence="1" id="KW-1133">Transmembrane helix</keyword>
<dbReference type="RefSeq" id="WP_067593337.1">
    <property type="nucleotide sequence ID" value="NZ_LXSL01000026.1"/>
</dbReference>
<dbReference type="Gene3D" id="3.40.50.300">
    <property type="entry name" value="P-loop containing nucleotide triphosphate hydrolases"/>
    <property type="match status" value="1"/>
</dbReference>
<dbReference type="Gene3D" id="3.30.420.280">
    <property type="match status" value="1"/>
</dbReference>
<protein>
    <recommendedName>
        <fullName evidence="4">Terminase</fullName>
    </recommendedName>
</protein>
<dbReference type="AlphaFoldDB" id="A0A1A9RWU2"/>
<name>A0A1A9RWU2_9NEIS</name>